<dbReference type="PANTHER" id="PTHR23043:SF25">
    <property type="entry name" value="NEURONAL PAS DOMAIN-CONTAINING PROTEIN 1"/>
    <property type="match status" value="1"/>
</dbReference>
<dbReference type="CDD" id="cd00130">
    <property type="entry name" value="PAS"/>
    <property type="match status" value="2"/>
</dbReference>
<keyword evidence="8" id="KW-1185">Reference proteome</keyword>
<dbReference type="AlphaFoldDB" id="A0A9J7H8N4"/>
<keyword evidence="2" id="KW-0677">Repeat</keyword>
<dbReference type="NCBIfam" id="TIGR00229">
    <property type="entry name" value="sensory_box"/>
    <property type="match status" value="1"/>
</dbReference>
<dbReference type="PANTHER" id="PTHR23043">
    <property type="entry name" value="HYPOXIA-INDUCIBLE FACTOR 1 ALPHA"/>
    <property type="match status" value="1"/>
</dbReference>
<keyword evidence="4" id="KW-0804">Transcription</keyword>
<dbReference type="GeneID" id="100753085"/>
<evidence type="ECO:0000256" key="4">
    <source>
        <dbReference type="ARBA" id="ARBA00023163"/>
    </source>
</evidence>
<evidence type="ECO:0000313" key="9">
    <source>
        <dbReference type="RefSeq" id="XP_035305310.1"/>
    </source>
</evidence>
<evidence type="ECO:0000256" key="1">
    <source>
        <dbReference type="ARBA" id="ARBA00004123"/>
    </source>
</evidence>
<dbReference type="FunFam" id="3.30.450.20:FF:000025">
    <property type="entry name" value="Neuronal PAS domain protein 3 isoform 1"/>
    <property type="match status" value="1"/>
</dbReference>
<evidence type="ECO:0000259" key="7">
    <source>
        <dbReference type="PROSITE" id="PS50112"/>
    </source>
</evidence>
<dbReference type="Proteomes" id="UP001108280">
    <property type="component" value="Chromosome 9"/>
</dbReference>
<name>A0A9J7H8N4_CRIGR</name>
<dbReference type="Gene3D" id="3.30.450.20">
    <property type="entry name" value="PAS domain"/>
    <property type="match status" value="2"/>
</dbReference>
<dbReference type="CTD" id="4861"/>
<proteinExistence type="predicted"/>
<dbReference type="GO" id="GO:0000981">
    <property type="term" value="F:DNA-binding transcription factor activity, RNA polymerase II-specific"/>
    <property type="evidence" value="ECO:0007669"/>
    <property type="project" value="TreeGrafter"/>
</dbReference>
<reference evidence="9" key="3">
    <citation type="submission" date="2025-08" db="UniProtKB">
        <authorList>
            <consortium name="RefSeq"/>
        </authorList>
    </citation>
    <scope>IDENTIFICATION</scope>
    <source>
        <strain evidence="9">17A/GY</strain>
        <tissue evidence="9">Liver</tissue>
    </source>
</reference>
<keyword evidence="3" id="KW-0805">Transcription regulation</keyword>
<keyword evidence="5" id="KW-0539">Nucleus</keyword>
<sequence length="298" mass="31898">MEHVSTAPARRGPVALVSEVFEQHLGGHILQSLDGFVFALNQEGKFLYISETVSIYLGLSQVELTGSSVFDYIHPGDHSEVLEQLGLRAATPGPPTPPSVSSSSSSSSSSLVDTPEMETSPTEASPAFRVQERSFFVRMKSTLTKRGLNVKASGYKVIHITGRLRSRALGLVALGHTLPPAPLAELPLHGHMVVFRLSLGLTILACESRVSDHMDMGPSELVGRSCYQFVHGQDATRIRQSHLDPCGGLRVAAIRGHCGREREECRGASRAVGQSRAQPCGRGPNTPGCLPASSHCVS</sequence>
<dbReference type="RefSeq" id="XP_035305310.1">
    <property type="nucleotide sequence ID" value="XM_035449419.1"/>
</dbReference>
<feature type="region of interest" description="Disordered" evidence="6">
    <location>
        <begin position="88"/>
        <end position="125"/>
    </location>
</feature>
<dbReference type="GO" id="GO:0000977">
    <property type="term" value="F:RNA polymerase II transcription regulatory region sequence-specific DNA binding"/>
    <property type="evidence" value="ECO:0007669"/>
    <property type="project" value="TreeGrafter"/>
</dbReference>
<evidence type="ECO:0000256" key="6">
    <source>
        <dbReference type="SAM" id="MobiDB-lite"/>
    </source>
</evidence>
<feature type="compositionally biased region" description="Low complexity" evidence="6">
    <location>
        <begin position="99"/>
        <end position="110"/>
    </location>
</feature>
<evidence type="ECO:0000313" key="8">
    <source>
        <dbReference type="Proteomes" id="UP001108280"/>
    </source>
</evidence>
<dbReference type="InterPro" id="IPR035965">
    <property type="entry name" value="PAS-like_dom_sf"/>
</dbReference>
<dbReference type="SMART" id="SM00091">
    <property type="entry name" value="PAS"/>
    <property type="match status" value="2"/>
</dbReference>
<evidence type="ECO:0000256" key="2">
    <source>
        <dbReference type="ARBA" id="ARBA00022737"/>
    </source>
</evidence>
<gene>
    <name evidence="9" type="primary">Npas1</name>
</gene>
<dbReference type="SUPFAM" id="SSF55785">
    <property type="entry name" value="PYP-like sensor domain (PAS domain)"/>
    <property type="match status" value="2"/>
</dbReference>
<evidence type="ECO:0000256" key="3">
    <source>
        <dbReference type="ARBA" id="ARBA00023015"/>
    </source>
</evidence>
<accession>A0A9J7H8N4</accession>
<protein>
    <submittedName>
        <fullName evidence="9">Neuronal PAS domain-containing protein 1 isoform X4</fullName>
    </submittedName>
</protein>
<comment type="subcellular location">
    <subcellularLocation>
        <location evidence="1">Nucleus</location>
    </subcellularLocation>
</comment>
<dbReference type="PROSITE" id="PS50112">
    <property type="entry name" value="PAS"/>
    <property type="match status" value="1"/>
</dbReference>
<reference evidence="8" key="1">
    <citation type="journal article" date="2018" name="Biotechnol. Bioeng.">
        <title>A reference genome of the Chinese hamster based on a hybrid assembly strategy.</title>
        <authorList>
            <person name="Rupp O."/>
            <person name="MacDonald M.L."/>
            <person name="Li S."/>
            <person name="Dhiman H."/>
            <person name="Polson S."/>
            <person name="Griep S."/>
            <person name="Heffner K."/>
            <person name="Hernandez I."/>
            <person name="Brinkrolf K."/>
            <person name="Jadhav V."/>
            <person name="Samoudi M."/>
            <person name="Hao H."/>
            <person name="Kingham B."/>
            <person name="Goesmann A."/>
            <person name="Betenbaugh M.J."/>
            <person name="Lewis N.E."/>
            <person name="Borth N."/>
            <person name="Lee K.H."/>
        </authorList>
    </citation>
    <scope>NUCLEOTIDE SEQUENCE [LARGE SCALE GENOMIC DNA]</scope>
    <source>
        <strain evidence="8">17A/GY</strain>
    </source>
</reference>
<dbReference type="InterPro" id="IPR000014">
    <property type="entry name" value="PAS"/>
</dbReference>
<evidence type="ECO:0000256" key="5">
    <source>
        <dbReference type="ARBA" id="ARBA00023242"/>
    </source>
</evidence>
<reference evidence="8" key="2">
    <citation type="journal article" date="2020" name="Biotechnol. Bioeng.">
        <title>Chromosome-scale scaffolds for the Chinese hamster reference genome assembly to facilitate the study of the CHO epigenome.</title>
        <authorList>
            <person name="Hilliard W."/>
            <person name="MacDonald M."/>
            <person name="Lee K.H."/>
        </authorList>
    </citation>
    <scope>NUCLEOTIDE SEQUENCE [LARGE SCALE GENOMIC DNA]</scope>
    <source>
        <strain evidence="8">17A/GY</strain>
    </source>
</reference>
<dbReference type="InterPro" id="IPR013767">
    <property type="entry name" value="PAS_fold"/>
</dbReference>
<organism evidence="8 9">
    <name type="scientific">Cricetulus griseus</name>
    <name type="common">Chinese hamster</name>
    <name type="synonym">Cricetulus barabensis griseus</name>
    <dbReference type="NCBI Taxonomy" id="10029"/>
    <lineage>
        <taxon>Eukaryota</taxon>
        <taxon>Metazoa</taxon>
        <taxon>Chordata</taxon>
        <taxon>Craniata</taxon>
        <taxon>Vertebrata</taxon>
        <taxon>Euteleostomi</taxon>
        <taxon>Mammalia</taxon>
        <taxon>Eutheria</taxon>
        <taxon>Euarchontoglires</taxon>
        <taxon>Glires</taxon>
        <taxon>Rodentia</taxon>
        <taxon>Myomorpha</taxon>
        <taxon>Muroidea</taxon>
        <taxon>Cricetidae</taxon>
        <taxon>Cricetinae</taxon>
        <taxon>Cricetulus</taxon>
    </lineage>
</organism>
<dbReference type="Pfam" id="PF00989">
    <property type="entry name" value="PAS"/>
    <property type="match status" value="1"/>
</dbReference>
<feature type="domain" description="PAS" evidence="7">
    <location>
        <begin position="28"/>
        <end position="94"/>
    </location>
</feature>
<dbReference type="GO" id="GO:0005634">
    <property type="term" value="C:nucleus"/>
    <property type="evidence" value="ECO:0007669"/>
    <property type="project" value="UniProtKB-SubCell"/>
</dbReference>